<dbReference type="PROSITE" id="PS51257">
    <property type="entry name" value="PROKAR_LIPOPROTEIN"/>
    <property type="match status" value="1"/>
</dbReference>
<dbReference type="EC" id="5.2.1.8" evidence="4"/>
<gene>
    <name evidence="8" type="ORF">ACFS29_17935</name>
</gene>
<organism evidence="8 9">
    <name type="scientific">Psychroserpens luteus</name>
    <dbReference type="NCBI Taxonomy" id="1434066"/>
    <lineage>
        <taxon>Bacteria</taxon>
        <taxon>Pseudomonadati</taxon>
        <taxon>Bacteroidota</taxon>
        <taxon>Flavobacteriia</taxon>
        <taxon>Flavobacteriales</taxon>
        <taxon>Flavobacteriaceae</taxon>
        <taxon>Psychroserpens</taxon>
    </lineage>
</organism>
<dbReference type="EMBL" id="JBHUOS010000015">
    <property type="protein sequence ID" value="MFD2917539.1"/>
    <property type="molecule type" value="Genomic_DNA"/>
</dbReference>
<evidence type="ECO:0000256" key="6">
    <source>
        <dbReference type="SAM" id="SignalP"/>
    </source>
</evidence>
<evidence type="ECO:0000256" key="1">
    <source>
        <dbReference type="ARBA" id="ARBA00000971"/>
    </source>
</evidence>
<evidence type="ECO:0000256" key="2">
    <source>
        <dbReference type="ARBA" id="ARBA00023110"/>
    </source>
</evidence>
<evidence type="ECO:0000256" key="4">
    <source>
        <dbReference type="RuleBase" id="RU003915"/>
    </source>
</evidence>
<feature type="domain" description="PPIase FKBP-type" evidence="7">
    <location>
        <begin position="128"/>
        <end position="227"/>
    </location>
</feature>
<evidence type="ECO:0000313" key="8">
    <source>
        <dbReference type="EMBL" id="MFD2917539.1"/>
    </source>
</evidence>
<sequence>MNSKYITILIVILFATLGACTPDDTDVVIVPARDRGEQQIVDNDSLLDYLQTHYYNKSFFSDSSADYTKEDIIISESPTDGDGNPNELLINDVVTYTTSYQSQVYEYYVLDLNPALFDGDGGPKPNFTDDVSISYTGFEQDGDVFDSTVNPITLDLIGVIPGWRDVIQDFKTAESGPVINEDGTVSYSNYGLGVMFLPSGLAYFNSPPYTIPTYSNLIFKFELYTSEPNDHDGDGVYTHLEDLDGNENITDDDTDGDEIPNYIDIDDDGDGVLTIYEDLDNDGDPTNDDSDMDGIPNYLDEDSTESNQIDS</sequence>
<dbReference type="Pfam" id="PF00254">
    <property type="entry name" value="FKBP_C"/>
    <property type="match status" value="1"/>
</dbReference>
<name>A0ABW5ZWX4_9FLAO</name>
<dbReference type="Gene3D" id="3.10.50.40">
    <property type="match status" value="1"/>
</dbReference>
<dbReference type="GO" id="GO:0003755">
    <property type="term" value="F:peptidyl-prolyl cis-trans isomerase activity"/>
    <property type="evidence" value="ECO:0007669"/>
    <property type="project" value="UniProtKB-EC"/>
</dbReference>
<dbReference type="Proteomes" id="UP001597548">
    <property type="component" value="Unassembled WGS sequence"/>
</dbReference>
<feature type="compositionally biased region" description="Acidic residues" evidence="5">
    <location>
        <begin position="248"/>
        <end position="270"/>
    </location>
</feature>
<dbReference type="SUPFAM" id="SSF54534">
    <property type="entry name" value="FKBP-like"/>
    <property type="match status" value="1"/>
</dbReference>
<comment type="catalytic activity">
    <reaction evidence="1 3 4">
        <text>[protein]-peptidylproline (omega=180) = [protein]-peptidylproline (omega=0)</text>
        <dbReference type="Rhea" id="RHEA:16237"/>
        <dbReference type="Rhea" id="RHEA-COMP:10747"/>
        <dbReference type="Rhea" id="RHEA-COMP:10748"/>
        <dbReference type="ChEBI" id="CHEBI:83833"/>
        <dbReference type="ChEBI" id="CHEBI:83834"/>
        <dbReference type="EC" id="5.2.1.8"/>
    </reaction>
</comment>
<dbReference type="InterPro" id="IPR028974">
    <property type="entry name" value="TSP_type-3_rpt"/>
</dbReference>
<protein>
    <recommendedName>
        <fullName evidence="4">Peptidyl-prolyl cis-trans isomerase</fullName>
        <ecNumber evidence="4">5.2.1.8</ecNumber>
    </recommendedName>
</protein>
<dbReference type="PROSITE" id="PS50059">
    <property type="entry name" value="FKBP_PPIASE"/>
    <property type="match status" value="1"/>
</dbReference>
<dbReference type="Gene3D" id="4.10.1080.10">
    <property type="entry name" value="TSP type-3 repeat"/>
    <property type="match status" value="1"/>
</dbReference>
<dbReference type="InterPro" id="IPR001179">
    <property type="entry name" value="PPIase_FKBP_dom"/>
</dbReference>
<feature type="region of interest" description="Disordered" evidence="5">
    <location>
        <begin position="248"/>
        <end position="311"/>
    </location>
</feature>
<accession>A0ABW5ZWX4</accession>
<dbReference type="RefSeq" id="WP_194509628.1">
    <property type="nucleotide sequence ID" value="NZ_JADILU010000009.1"/>
</dbReference>
<dbReference type="InterPro" id="IPR046357">
    <property type="entry name" value="PPIase_dom_sf"/>
</dbReference>
<comment type="similarity">
    <text evidence="4">Belongs to the FKBP-type PPIase family.</text>
</comment>
<keyword evidence="3 4" id="KW-0413">Isomerase</keyword>
<evidence type="ECO:0000259" key="7">
    <source>
        <dbReference type="PROSITE" id="PS50059"/>
    </source>
</evidence>
<keyword evidence="9" id="KW-1185">Reference proteome</keyword>
<evidence type="ECO:0000256" key="3">
    <source>
        <dbReference type="PROSITE-ProRule" id="PRU00277"/>
    </source>
</evidence>
<keyword evidence="6" id="KW-0732">Signal</keyword>
<reference evidence="9" key="1">
    <citation type="journal article" date="2019" name="Int. J. Syst. Evol. Microbiol.">
        <title>The Global Catalogue of Microorganisms (GCM) 10K type strain sequencing project: providing services to taxonomists for standard genome sequencing and annotation.</title>
        <authorList>
            <consortium name="The Broad Institute Genomics Platform"/>
            <consortium name="The Broad Institute Genome Sequencing Center for Infectious Disease"/>
            <person name="Wu L."/>
            <person name="Ma J."/>
        </authorList>
    </citation>
    <scope>NUCLEOTIDE SEQUENCE [LARGE SCALE GENOMIC DNA]</scope>
    <source>
        <strain evidence="9">KCTC 32514</strain>
    </source>
</reference>
<feature type="signal peptide" evidence="6">
    <location>
        <begin position="1"/>
        <end position="21"/>
    </location>
</feature>
<keyword evidence="2 3" id="KW-0697">Rotamase</keyword>
<feature type="chain" id="PRO_5046441087" description="Peptidyl-prolyl cis-trans isomerase" evidence="6">
    <location>
        <begin position="22"/>
        <end position="311"/>
    </location>
</feature>
<evidence type="ECO:0000256" key="5">
    <source>
        <dbReference type="SAM" id="MobiDB-lite"/>
    </source>
</evidence>
<feature type="compositionally biased region" description="Acidic residues" evidence="5">
    <location>
        <begin position="277"/>
        <end position="292"/>
    </location>
</feature>
<evidence type="ECO:0000313" key="9">
    <source>
        <dbReference type="Proteomes" id="UP001597548"/>
    </source>
</evidence>
<proteinExistence type="inferred from homology"/>
<comment type="caution">
    <text evidence="8">The sequence shown here is derived from an EMBL/GenBank/DDBJ whole genome shotgun (WGS) entry which is preliminary data.</text>
</comment>